<evidence type="ECO:0000313" key="4">
    <source>
        <dbReference type="Proteomes" id="UP001304895"/>
    </source>
</evidence>
<feature type="compositionally biased region" description="Low complexity" evidence="1">
    <location>
        <begin position="435"/>
        <end position="447"/>
    </location>
</feature>
<dbReference type="EMBL" id="MU853402">
    <property type="protein sequence ID" value="KAK4137368.1"/>
    <property type="molecule type" value="Genomic_DNA"/>
</dbReference>
<gene>
    <name evidence="3" type="ORF">BT67DRAFT_371465</name>
</gene>
<evidence type="ECO:0000313" key="3">
    <source>
        <dbReference type="EMBL" id="KAK4137368.1"/>
    </source>
</evidence>
<feature type="region of interest" description="Disordered" evidence="1">
    <location>
        <begin position="405"/>
        <end position="449"/>
    </location>
</feature>
<feature type="region of interest" description="Disordered" evidence="1">
    <location>
        <begin position="1"/>
        <end position="247"/>
    </location>
</feature>
<keyword evidence="2" id="KW-0472">Membrane</keyword>
<feature type="transmembrane region" description="Helical" evidence="2">
    <location>
        <begin position="912"/>
        <end position="932"/>
    </location>
</feature>
<feature type="region of interest" description="Disordered" evidence="1">
    <location>
        <begin position="290"/>
        <end position="356"/>
    </location>
</feature>
<evidence type="ECO:0000256" key="2">
    <source>
        <dbReference type="SAM" id="Phobius"/>
    </source>
</evidence>
<feature type="compositionally biased region" description="Low complexity" evidence="1">
    <location>
        <begin position="405"/>
        <end position="425"/>
    </location>
</feature>
<dbReference type="Proteomes" id="UP001304895">
    <property type="component" value="Unassembled WGS sequence"/>
</dbReference>
<keyword evidence="2" id="KW-1133">Transmembrane helix</keyword>
<feature type="compositionally biased region" description="Polar residues" evidence="1">
    <location>
        <begin position="545"/>
        <end position="556"/>
    </location>
</feature>
<evidence type="ECO:0000256" key="1">
    <source>
        <dbReference type="SAM" id="MobiDB-lite"/>
    </source>
</evidence>
<feature type="region of interest" description="Disordered" evidence="1">
    <location>
        <begin position="724"/>
        <end position="751"/>
    </location>
</feature>
<feature type="compositionally biased region" description="Acidic residues" evidence="1">
    <location>
        <begin position="327"/>
        <end position="345"/>
    </location>
</feature>
<name>A0AAN6UQU9_9PEZI</name>
<dbReference type="AlphaFoldDB" id="A0AAN6UQU9"/>
<feature type="compositionally biased region" description="Low complexity" evidence="1">
    <location>
        <begin position="1"/>
        <end position="16"/>
    </location>
</feature>
<organism evidence="3 4">
    <name type="scientific">Trichocladium antarcticum</name>
    <dbReference type="NCBI Taxonomy" id="1450529"/>
    <lineage>
        <taxon>Eukaryota</taxon>
        <taxon>Fungi</taxon>
        <taxon>Dikarya</taxon>
        <taxon>Ascomycota</taxon>
        <taxon>Pezizomycotina</taxon>
        <taxon>Sordariomycetes</taxon>
        <taxon>Sordariomycetidae</taxon>
        <taxon>Sordariales</taxon>
        <taxon>Chaetomiaceae</taxon>
        <taxon>Trichocladium</taxon>
    </lineage>
</organism>
<keyword evidence="4" id="KW-1185">Reference proteome</keyword>
<feature type="compositionally biased region" description="Low complexity" evidence="1">
    <location>
        <begin position="164"/>
        <end position="173"/>
    </location>
</feature>
<proteinExistence type="predicted"/>
<feature type="compositionally biased region" description="Polar residues" evidence="1">
    <location>
        <begin position="135"/>
        <end position="151"/>
    </location>
</feature>
<keyword evidence="2" id="KW-0812">Transmembrane</keyword>
<feature type="region of interest" description="Disordered" evidence="1">
    <location>
        <begin position="470"/>
        <end position="492"/>
    </location>
</feature>
<feature type="compositionally biased region" description="Basic and acidic residues" evidence="1">
    <location>
        <begin position="470"/>
        <end position="487"/>
    </location>
</feature>
<comment type="caution">
    <text evidence="3">The sequence shown here is derived from an EMBL/GenBank/DDBJ whole genome shotgun (WGS) entry which is preliminary data.</text>
</comment>
<accession>A0AAN6UQU9</accession>
<feature type="compositionally biased region" description="Polar residues" evidence="1">
    <location>
        <begin position="223"/>
        <end position="233"/>
    </location>
</feature>
<protein>
    <recommendedName>
        <fullName evidence="5">Serine-rich protein</fullName>
    </recommendedName>
</protein>
<feature type="region of interest" description="Disordered" evidence="1">
    <location>
        <begin position="527"/>
        <end position="614"/>
    </location>
</feature>
<feature type="compositionally biased region" description="Polar residues" evidence="1">
    <location>
        <begin position="564"/>
        <end position="580"/>
    </location>
</feature>
<sequence>MSATPTRHGRTTPTTPLHERSNSQNNRPGIRIVPYSPPRPEDRAPSQASSRENAGSRCSGTYNDQPSRNSGHVRHTSGLDEVTEVSPGSALPSPTAATFSLARSRDERGSGVNPVASPAGVGSAGPTTLPLRSPSEVSSNITAQYASTLQRSHVDDSPSPSPPTSATSATSRPQSRRRNLQLTVHPDGTFSLVHDGLESEVPVSRSRSGSLKSPPLSHVLRTPSAQDRPSTDTWSDRRASTLTGESTTILDQSFSELPCSTTASAASSSTHLADDSNTSSPWNYRLVGGLRKVPTTPDTKGKQPLYNTATPTPEPFLPPLPEVAGPIEEEEEEEAEEEEEEEEQDTPTRTVLPKSSFVSVTSNQTVNTVSELPNYEVYRHGSIAHESSDSLVFNAASPSNWEVLGQSSPGPTFPSSSPTVSQSGGNENYIVHGGPSVSPSSSLVTVSRNPRPAYSRESLVVAPLRPSKRRSEERVGYYKQRSRETLRSRTSSVQSLKSLSSLIVGQDPSQAFLGVPVVISLGSTSSQTGLGGDWQRFPWSVPQRPGSSSSNHQSAATPRPPAPMQQSPHQWSSQLSTVMSESDGGSDPARSVSPLSEPARHRRRSSRQMASISSSLALQLEEAAATVGSDAHEKSQQSFSRPGPSQMIRLVVRDQDEHGDGLADLDHKASSTSLAALFANGMSRHLHSNSSSRANSFSSTVPAWAKVYYGSGERRFLGRRPSFLTISESGDSRPSSSGHPGSESPNTDQFPQAIFSPRRRAREFQPAHGQYLSPAQMPAEITAATPPAQDNRILRTLKQKTSSIWSPHLHPDRRASRYSVWDPPRVSWSADTGIMGKRNAQVVLFIVGFIFPFAWMIAALLPLPPNPKLQMFETDSNQSQFGAGHPVSRYQRYLVDETRFESARWWRNLNRIMSVVGLLIIGAVVALAVVGVHQGWGS</sequence>
<reference evidence="3" key="1">
    <citation type="journal article" date="2023" name="Mol. Phylogenet. Evol.">
        <title>Genome-scale phylogeny and comparative genomics of the fungal order Sordariales.</title>
        <authorList>
            <person name="Hensen N."/>
            <person name="Bonometti L."/>
            <person name="Westerberg I."/>
            <person name="Brannstrom I.O."/>
            <person name="Guillou S."/>
            <person name="Cros-Aarteil S."/>
            <person name="Calhoun S."/>
            <person name="Haridas S."/>
            <person name="Kuo A."/>
            <person name="Mondo S."/>
            <person name="Pangilinan J."/>
            <person name="Riley R."/>
            <person name="LaButti K."/>
            <person name="Andreopoulos B."/>
            <person name="Lipzen A."/>
            <person name="Chen C."/>
            <person name="Yan M."/>
            <person name="Daum C."/>
            <person name="Ng V."/>
            <person name="Clum A."/>
            <person name="Steindorff A."/>
            <person name="Ohm R.A."/>
            <person name="Martin F."/>
            <person name="Silar P."/>
            <person name="Natvig D.O."/>
            <person name="Lalanne C."/>
            <person name="Gautier V."/>
            <person name="Ament-Velasquez S.L."/>
            <person name="Kruys A."/>
            <person name="Hutchinson M.I."/>
            <person name="Powell A.J."/>
            <person name="Barry K."/>
            <person name="Miller A.N."/>
            <person name="Grigoriev I.V."/>
            <person name="Debuchy R."/>
            <person name="Gladieux P."/>
            <person name="Hiltunen Thoren M."/>
            <person name="Johannesson H."/>
        </authorList>
    </citation>
    <scope>NUCLEOTIDE SEQUENCE</scope>
    <source>
        <strain evidence="3">CBS 123565</strain>
    </source>
</reference>
<feature type="compositionally biased region" description="Low complexity" evidence="1">
    <location>
        <begin position="727"/>
        <end position="745"/>
    </location>
</feature>
<feature type="compositionally biased region" description="Polar residues" evidence="1">
    <location>
        <begin position="46"/>
        <end position="70"/>
    </location>
</feature>
<evidence type="ECO:0008006" key="5">
    <source>
        <dbReference type="Google" id="ProtNLM"/>
    </source>
</evidence>
<reference evidence="3" key="2">
    <citation type="submission" date="2023-05" db="EMBL/GenBank/DDBJ databases">
        <authorList>
            <consortium name="Lawrence Berkeley National Laboratory"/>
            <person name="Steindorff A."/>
            <person name="Hensen N."/>
            <person name="Bonometti L."/>
            <person name="Westerberg I."/>
            <person name="Brannstrom I.O."/>
            <person name="Guillou S."/>
            <person name="Cros-Aarteil S."/>
            <person name="Calhoun S."/>
            <person name="Haridas S."/>
            <person name="Kuo A."/>
            <person name="Mondo S."/>
            <person name="Pangilinan J."/>
            <person name="Riley R."/>
            <person name="Labutti K."/>
            <person name="Andreopoulos B."/>
            <person name="Lipzen A."/>
            <person name="Chen C."/>
            <person name="Yanf M."/>
            <person name="Daum C."/>
            <person name="Ng V."/>
            <person name="Clum A."/>
            <person name="Ohm R."/>
            <person name="Martin F."/>
            <person name="Silar P."/>
            <person name="Natvig D."/>
            <person name="Lalanne C."/>
            <person name="Gautier V."/>
            <person name="Ament-Velasquez S.L."/>
            <person name="Kruys A."/>
            <person name="Hutchinson M.I."/>
            <person name="Powell A.J."/>
            <person name="Barry K."/>
            <person name="Miller A.N."/>
            <person name="Grigoriev I.V."/>
            <person name="Debuchy R."/>
            <person name="Gladieux P."/>
            <person name="Thoren M.H."/>
            <person name="Johannesson H."/>
        </authorList>
    </citation>
    <scope>NUCLEOTIDE SEQUENCE</scope>
    <source>
        <strain evidence="3">CBS 123565</strain>
    </source>
</reference>
<feature type="transmembrane region" description="Helical" evidence="2">
    <location>
        <begin position="842"/>
        <end position="863"/>
    </location>
</feature>
<feature type="compositionally biased region" description="Pro residues" evidence="1">
    <location>
        <begin position="312"/>
        <end position="321"/>
    </location>
</feature>